<feature type="transmembrane region" description="Helical" evidence="1">
    <location>
        <begin position="12"/>
        <end position="31"/>
    </location>
</feature>
<protein>
    <submittedName>
        <fullName evidence="2">Uncharacterized protein</fullName>
    </submittedName>
</protein>
<accession>A0A6S6UEE4</accession>
<organism evidence="2">
    <name type="scientific">uncultured Aureispira sp</name>
    <dbReference type="NCBI Taxonomy" id="1331704"/>
    <lineage>
        <taxon>Bacteria</taxon>
        <taxon>Pseudomonadati</taxon>
        <taxon>Bacteroidota</taxon>
        <taxon>Saprospiria</taxon>
        <taxon>Saprospirales</taxon>
        <taxon>Saprospiraceae</taxon>
        <taxon>Aureispira</taxon>
        <taxon>environmental samples</taxon>
    </lineage>
</organism>
<name>A0A6S6UEE4_9BACT</name>
<evidence type="ECO:0000256" key="1">
    <source>
        <dbReference type="SAM" id="Phobius"/>
    </source>
</evidence>
<sequence length="323" mass="36657">MKLKNFIKPQNASLLWLSLVALLTLGILVPIDMTASHFLAGHAITIMLLFLGVGFVGFVLRDNMVIFPSFLACIVLCTFIKESLTQEFTYSKSTDDIEVRVAHLVLDNEESIAAFGQSFIGLETDFLSIQTPIEPTLELQLMKELSKKMPYWNKTICNNNTALFVFSSYELKDLDTIYCKGNQTVSLVGTMFIDSSSQDQISFLSTKVPVGQGTHQEAEMHLDRLSEYIHTNFRNRPLLTLSGTKLASWTPEVQDFKEAHRFNDSKIDLELISRDEHIFYSKDLVCTGFTEILEGNGILATYQFRRPKKTAYNYKNDKMRSAL</sequence>
<evidence type="ECO:0000313" key="2">
    <source>
        <dbReference type="EMBL" id="CAA6830248.1"/>
    </source>
</evidence>
<dbReference type="AlphaFoldDB" id="A0A6S6UEE4"/>
<keyword evidence="1" id="KW-0812">Transmembrane</keyword>
<keyword evidence="1" id="KW-0472">Membrane</keyword>
<proteinExistence type="predicted"/>
<reference evidence="2" key="1">
    <citation type="submission" date="2020-01" db="EMBL/GenBank/DDBJ databases">
        <authorList>
            <person name="Meier V. D."/>
            <person name="Meier V D."/>
        </authorList>
    </citation>
    <scope>NUCLEOTIDE SEQUENCE</scope>
    <source>
        <strain evidence="2">HLG_WM_MAG_10</strain>
    </source>
</reference>
<keyword evidence="1" id="KW-1133">Transmembrane helix</keyword>
<gene>
    <name evidence="2" type="ORF">HELGO_WM26900</name>
</gene>
<dbReference type="EMBL" id="CACVAQ010000542">
    <property type="protein sequence ID" value="CAA6830248.1"/>
    <property type="molecule type" value="Genomic_DNA"/>
</dbReference>
<feature type="transmembrane region" description="Helical" evidence="1">
    <location>
        <begin position="37"/>
        <end position="58"/>
    </location>
</feature>